<organism evidence="5 6">
    <name type="scientific">Bos indicus x Bos taurus</name>
    <name type="common">Hybrid cattle</name>
    <dbReference type="NCBI Taxonomy" id="30522"/>
    <lineage>
        <taxon>Eukaryota</taxon>
        <taxon>Metazoa</taxon>
        <taxon>Chordata</taxon>
        <taxon>Craniata</taxon>
        <taxon>Vertebrata</taxon>
        <taxon>Euteleostomi</taxon>
        <taxon>Mammalia</taxon>
        <taxon>Eutheria</taxon>
        <taxon>Laurasiatheria</taxon>
        <taxon>Artiodactyla</taxon>
        <taxon>Ruminantia</taxon>
        <taxon>Pecora</taxon>
        <taxon>Bovidae</taxon>
        <taxon>Bovinae</taxon>
        <taxon>Bos</taxon>
    </lineage>
</organism>
<dbReference type="InterPro" id="IPR047340">
    <property type="entry name" value="RUNDC3A_B"/>
</dbReference>
<sequence>MEASFVQTTMALGLSSKKASSRNVAVERRNLITVCRFSVKTLLEKYTTEPIDDSSEEFVNFAAILEQILSHRFKACAPAGPVSWFSSDGQRGFWDYIRLACSKVPNNCVSSIENMENISTARAKVRGLQRAGGQLPPPLDTEGLLAPWSSPQPTGTGEKGHRRSRPRDTHVGPSGAAGKSECAFQGRAWIRVALMEKRMSEYITTALRDTRTTRRFYDSGAIMMREEATVLTGMLIGLSAIDFRWRLGGGGGRRDGGIGVVSLRKSTLPSSHTCPLPCGCSASSFCLKGEVLDGKTPVVIDYTPYLKFTQSYDYLTDEEERHSAESSTSEDNSPEHPYLPLVTDEDSWYSKWHKMEQKFRIVYAQKVRGARCGRGVSGASRAEGGAGGRGDPLLSPPGLSRRPAGLPGGAGASARVAAEGPGGGEPAAATTAGGGGGAEPAGEAGAGRRDPGAPGAAVSAAVAALTPVPRHPDHIAPADSNITFPDTIHQHQTTEPDTTTLRFPLPGQPSFILNIKTRPTPSPTPAPSRLPTSSSATRHQLEWPLSSTPGIPALQEPQYYSQASLINSIQRPST</sequence>
<feature type="region of interest" description="Disordered" evidence="3">
    <location>
        <begin position="317"/>
        <end position="341"/>
    </location>
</feature>
<keyword evidence="1" id="KW-0175">Coiled coil</keyword>
<evidence type="ECO:0000313" key="5">
    <source>
        <dbReference type="Ensembl" id="ENSBIXP00005042476.1"/>
    </source>
</evidence>
<dbReference type="Ensembl" id="ENSBIXT00005037740.1">
    <property type="protein sequence ID" value="ENSBIXP00005042476.1"/>
    <property type="gene ID" value="ENSBIXG00005006698.1"/>
</dbReference>
<evidence type="ECO:0000259" key="4">
    <source>
        <dbReference type="PROSITE" id="PS50826"/>
    </source>
</evidence>
<dbReference type="GeneTree" id="ENSGT00940000158922"/>
<dbReference type="PANTHER" id="PTHR46251">
    <property type="entry name" value="RUN DOMAIN-CONTAINING 3 PROTEIN RUNDC3"/>
    <property type="match status" value="1"/>
</dbReference>
<protein>
    <submittedName>
        <fullName evidence="5">RUN domain containing 3A</fullName>
    </submittedName>
</protein>
<comment type="similarity">
    <text evidence="2">Belongs to the RUNDC3 family.</text>
</comment>
<dbReference type="SMART" id="SM00593">
    <property type="entry name" value="RUN"/>
    <property type="match status" value="1"/>
</dbReference>
<feature type="compositionally biased region" description="Low complexity" evidence="3">
    <location>
        <begin position="529"/>
        <end position="538"/>
    </location>
</feature>
<feature type="compositionally biased region" description="Low complexity" evidence="3">
    <location>
        <begin position="374"/>
        <end position="383"/>
    </location>
</feature>
<dbReference type="GO" id="GO:0010753">
    <property type="term" value="P:positive regulation of cGMP-mediated signaling"/>
    <property type="evidence" value="ECO:0007669"/>
    <property type="project" value="TreeGrafter"/>
</dbReference>
<feature type="region of interest" description="Disordered" evidence="3">
    <location>
        <begin position="507"/>
        <end position="554"/>
    </location>
</feature>
<feature type="region of interest" description="Disordered" evidence="3">
    <location>
        <begin position="130"/>
        <end position="179"/>
    </location>
</feature>
<dbReference type="InterPro" id="IPR004012">
    <property type="entry name" value="Run_dom"/>
</dbReference>
<dbReference type="AlphaFoldDB" id="A0A4W2IAU8"/>
<dbReference type="PANTHER" id="PTHR46251:SF4">
    <property type="entry name" value="RUN DOMAIN-CONTAINING PROTEIN 3A"/>
    <property type="match status" value="1"/>
</dbReference>
<dbReference type="PROSITE" id="PS50826">
    <property type="entry name" value="RUN"/>
    <property type="match status" value="1"/>
</dbReference>
<gene>
    <name evidence="5" type="primary">RUNDC3A</name>
</gene>
<name>A0A4W2IAU8_BOBOX</name>
<evidence type="ECO:0000256" key="1">
    <source>
        <dbReference type="ARBA" id="ARBA00023054"/>
    </source>
</evidence>
<evidence type="ECO:0000256" key="2">
    <source>
        <dbReference type="ARBA" id="ARBA00034727"/>
    </source>
</evidence>
<dbReference type="SUPFAM" id="SSF140741">
    <property type="entry name" value="RUN domain-like"/>
    <property type="match status" value="2"/>
</dbReference>
<dbReference type="Pfam" id="PF02759">
    <property type="entry name" value="RUN"/>
    <property type="match status" value="1"/>
</dbReference>
<evidence type="ECO:0000256" key="3">
    <source>
        <dbReference type="SAM" id="MobiDB-lite"/>
    </source>
</evidence>
<dbReference type="Gene3D" id="1.20.58.900">
    <property type="match status" value="2"/>
</dbReference>
<feature type="region of interest" description="Disordered" evidence="3">
    <location>
        <begin position="374"/>
        <end position="457"/>
    </location>
</feature>
<evidence type="ECO:0000313" key="6">
    <source>
        <dbReference type="Proteomes" id="UP000429181"/>
    </source>
</evidence>
<accession>A0A4W2IAU8</accession>
<proteinExistence type="inferred from homology"/>
<dbReference type="InterPro" id="IPR037213">
    <property type="entry name" value="Run_dom_sf"/>
</dbReference>
<reference evidence="5 6" key="1">
    <citation type="submission" date="2018-11" db="EMBL/GenBank/DDBJ databases">
        <title>Haplotype-resolved cattle genomes.</title>
        <authorList>
            <person name="Low W.Y."/>
            <person name="Tearle R."/>
            <person name="Bickhart D.M."/>
            <person name="Rosen B.D."/>
            <person name="Koren S."/>
            <person name="Rhie A."/>
            <person name="Hiendleder S."/>
            <person name="Phillippy A.M."/>
            <person name="Smith T.P.L."/>
            <person name="Williams J.L."/>
        </authorList>
    </citation>
    <scope>NUCLEOTIDE SEQUENCE [LARGE SCALE GENOMIC DNA]</scope>
</reference>
<feature type="compositionally biased region" description="Low complexity" evidence="3">
    <location>
        <begin position="391"/>
        <end position="405"/>
    </location>
</feature>
<reference evidence="5" key="2">
    <citation type="submission" date="2025-08" db="UniProtKB">
        <authorList>
            <consortium name="Ensembl"/>
        </authorList>
    </citation>
    <scope>IDENTIFICATION</scope>
</reference>
<dbReference type="Proteomes" id="UP000429181">
    <property type="component" value="Chromosome 19"/>
</dbReference>
<feature type="domain" description="RUN" evidence="4">
    <location>
        <begin position="52"/>
        <end position="250"/>
    </location>
</feature>